<comment type="caution">
    <text evidence="2">The sequence shown here is derived from an EMBL/GenBank/DDBJ whole genome shotgun (WGS) entry which is preliminary data.</text>
</comment>
<reference evidence="3" key="1">
    <citation type="journal article" date="2019" name="Int. J. Syst. Evol. Microbiol.">
        <title>The Global Catalogue of Microorganisms (GCM) 10K type strain sequencing project: providing services to taxonomists for standard genome sequencing and annotation.</title>
        <authorList>
            <consortium name="The Broad Institute Genomics Platform"/>
            <consortium name="The Broad Institute Genome Sequencing Center for Infectious Disease"/>
            <person name="Wu L."/>
            <person name="Ma J."/>
        </authorList>
    </citation>
    <scope>NUCLEOTIDE SEQUENCE [LARGE SCALE GENOMIC DNA]</scope>
    <source>
        <strain evidence="3">CCUG 42722</strain>
    </source>
</reference>
<dbReference type="Proteomes" id="UP001596011">
    <property type="component" value="Unassembled WGS sequence"/>
</dbReference>
<accession>A0ABV9HRH3</accession>
<sequence>MQLFGTLLAADTDSRTLKYLLLPYGKAGSTSAGLVQASEGAVTVPQIADLEPLNMEHDHTRPVGRFSSVTETPEGLVAEVTLSTTTAANDALLEAREGLRRGISVELRDVVIRAGRLVSAVLSGAGLVARPAFSDALLIASDQGVERVAVDTEDLPEISEASSVADEEEAEAETSNEETEIETTMENEITPEAEETYLAASAPVGLPFNKGNHNKPNLTANDVFKAVQDGNAKELTAALAQTNSADLTAPVGADTWLGEIWNKVERKDIVADLVTVKPLNSRKVKGYHITNVDEFIATDWAMDGSEIASVEAEVDDDEATATRYGLALSVDRSFQDLGEEEFVESYSRKVANAVSKRRDAKVLNALTNLSASVTANPGAVPAGVDPTLVRIVDGILYLQDRDLAPAYVLLGATAFRNYSLISVDDRRAFLTESLGLDGGALDGVKIRRVPANHPTFGAETVIVATKTAVTLHEPAGTPLRVDATALSIGQLERAFFGYAAILVNEGEAVQINATA</sequence>
<proteinExistence type="predicted"/>
<evidence type="ECO:0008006" key="4">
    <source>
        <dbReference type="Google" id="ProtNLM"/>
    </source>
</evidence>
<protein>
    <recommendedName>
        <fullName evidence="4">HK97 family phage major capsid protein</fullName>
    </recommendedName>
</protein>
<organism evidence="2 3">
    <name type="scientific">Promicromonospora alba</name>
    <dbReference type="NCBI Taxonomy" id="1616110"/>
    <lineage>
        <taxon>Bacteria</taxon>
        <taxon>Bacillati</taxon>
        <taxon>Actinomycetota</taxon>
        <taxon>Actinomycetes</taxon>
        <taxon>Micrococcales</taxon>
        <taxon>Promicromonosporaceae</taxon>
        <taxon>Promicromonospora</taxon>
    </lineage>
</organism>
<evidence type="ECO:0000313" key="3">
    <source>
        <dbReference type="Proteomes" id="UP001596011"/>
    </source>
</evidence>
<feature type="compositionally biased region" description="Acidic residues" evidence="1">
    <location>
        <begin position="165"/>
        <end position="185"/>
    </location>
</feature>
<gene>
    <name evidence="2" type="ORF">ACFO6V_28005</name>
</gene>
<dbReference type="EMBL" id="JBHSFI010000012">
    <property type="protein sequence ID" value="MFC4632118.1"/>
    <property type="molecule type" value="Genomic_DNA"/>
</dbReference>
<evidence type="ECO:0000313" key="2">
    <source>
        <dbReference type="EMBL" id="MFC4632118.1"/>
    </source>
</evidence>
<dbReference type="RefSeq" id="WP_377142444.1">
    <property type="nucleotide sequence ID" value="NZ_JBHSFI010000012.1"/>
</dbReference>
<dbReference type="SUPFAM" id="SSF56563">
    <property type="entry name" value="Major capsid protein gp5"/>
    <property type="match status" value="1"/>
</dbReference>
<evidence type="ECO:0000256" key="1">
    <source>
        <dbReference type="SAM" id="MobiDB-lite"/>
    </source>
</evidence>
<name>A0ABV9HRH3_9MICO</name>
<keyword evidence="3" id="KW-1185">Reference proteome</keyword>
<feature type="region of interest" description="Disordered" evidence="1">
    <location>
        <begin position="153"/>
        <end position="185"/>
    </location>
</feature>